<keyword evidence="3" id="KW-1185">Reference proteome</keyword>
<feature type="compositionally biased region" description="Low complexity" evidence="1">
    <location>
        <begin position="221"/>
        <end position="234"/>
    </location>
</feature>
<accession>A0ABR4K0F0</accession>
<feature type="compositionally biased region" description="Polar residues" evidence="1">
    <location>
        <begin position="130"/>
        <end position="145"/>
    </location>
</feature>
<feature type="compositionally biased region" description="Basic and acidic residues" evidence="1">
    <location>
        <begin position="1"/>
        <end position="16"/>
    </location>
</feature>
<proteinExistence type="predicted"/>
<organism evidence="2 3">
    <name type="scientific">Aspergillus pseudodeflectus</name>
    <dbReference type="NCBI Taxonomy" id="176178"/>
    <lineage>
        <taxon>Eukaryota</taxon>
        <taxon>Fungi</taxon>
        <taxon>Dikarya</taxon>
        <taxon>Ascomycota</taxon>
        <taxon>Pezizomycotina</taxon>
        <taxon>Eurotiomycetes</taxon>
        <taxon>Eurotiomycetidae</taxon>
        <taxon>Eurotiales</taxon>
        <taxon>Aspergillaceae</taxon>
        <taxon>Aspergillus</taxon>
        <taxon>Aspergillus subgen. Nidulantes</taxon>
    </lineage>
</organism>
<dbReference type="RefSeq" id="XP_070896834.1">
    <property type="nucleotide sequence ID" value="XM_071040878.1"/>
</dbReference>
<feature type="compositionally biased region" description="Low complexity" evidence="1">
    <location>
        <begin position="394"/>
        <end position="410"/>
    </location>
</feature>
<feature type="compositionally biased region" description="Low complexity" evidence="1">
    <location>
        <begin position="429"/>
        <end position="439"/>
    </location>
</feature>
<feature type="compositionally biased region" description="Basic and acidic residues" evidence="1">
    <location>
        <begin position="258"/>
        <end position="268"/>
    </location>
</feature>
<reference evidence="2 3" key="1">
    <citation type="submission" date="2024-07" db="EMBL/GenBank/DDBJ databases">
        <title>Section-level genome sequencing and comparative genomics of Aspergillus sections Usti and Cavernicolus.</title>
        <authorList>
            <consortium name="Lawrence Berkeley National Laboratory"/>
            <person name="Nybo J.L."/>
            <person name="Vesth T.C."/>
            <person name="Theobald S."/>
            <person name="Frisvad J.C."/>
            <person name="Larsen T.O."/>
            <person name="Kjaerboelling I."/>
            <person name="Rothschild-Mancinelli K."/>
            <person name="Lyhne E.K."/>
            <person name="Kogle M.E."/>
            <person name="Barry K."/>
            <person name="Clum A."/>
            <person name="Na H."/>
            <person name="Ledsgaard L."/>
            <person name="Lin J."/>
            <person name="Lipzen A."/>
            <person name="Kuo A."/>
            <person name="Riley R."/>
            <person name="Mondo S."/>
            <person name="LaButti K."/>
            <person name="Haridas S."/>
            <person name="Pangalinan J."/>
            <person name="Salamov A.A."/>
            <person name="Simmons B.A."/>
            <person name="Magnuson J.K."/>
            <person name="Chen J."/>
            <person name="Drula E."/>
            <person name="Henrissat B."/>
            <person name="Wiebenga A."/>
            <person name="Lubbers R.J."/>
            <person name="Gomes A.C."/>
            <person name="Macurrencykelacurrency M.R."/>
            <person name="Stajich J."/>
            <person name="Grigoriev I.V."/>
            <person name="Mortensen U.H."/>
            <person name="De vries R.P."/>
            <person name="Baker S.E."/>
            <person name="Andersen M.R."/>
        </authorList>
    </citation>
    <scope>NUCLEOTIDE SEQUENCE [LARGE SCALE GENOMIC DNA]</scope>
    <source>
        <strain evidence="2 3">CBS 756.74</strain>
    </source>
</reference>
<evidence type="ECO:0000313" key="3">
    <source>
        <dbReference type="Proteomes" id="UP001610444"/>
    </source>
</evidence>
<feature type="region of interest" description="Disordered" evidence="1">
    <location>
        <begin position="1"/>
        <end position="439"/>
    </location>
</feature>
<feature type="compositionally biased region" description="Basic and acidic residues" evidence="1">
    <location>
        <begin position="195"/>
        <end position="205"/>
    </location>
</feature>
<dbReference type="Proteomes" id="UP001610444">
    <property type="component" value="Unassembled WGS sequence"/>
</dbReference>
<comment type="caution">
    <text evidence="2">The sequence shown here is derived from an EMBL/GenBank/DDBJ whole genome shotgun (WGS) entry which is preliminary data.</text>
</comment>
<gene>
    <name evidence="2" type="ORF">BJX68DRAFT_241712</name>
</gene>
<feature type="compositionally biased region" description="Basic residues" evidence="1">
    <location>
        <begin position="57"/>
        <end position="72"/>
    </location>
</feature>
<evidence type="ECO:0000313" key="2">
    <source>
        <dbReference type="EMBL" id="KAL2845811.1"/>
    </source>
</evidence>
<protein>
    <recommendedName>
        <fullName evidence="4">Serine/arginine repetitive matrix protein 1</fullName>
    </recommendedName>
</protein>
<dbReference type="GeneID" id="98156042"/>
<evidence type="ECO:0000256" key="1">
    <source>
        <dbReference type="SAM" id="MobiDB-lite"/>
    </source>
</evidence>
<dbReference type="EMBL" id="JBFXLR010000035">
    <property type="protein sequence ID" value="KAL2845811.1"/>
    <property type="molecule type" value="Genomic_DNA"/>
</dbReference>
<evidence type="ECO:0008006" key="4">
    <source>
        <dbReference type="Google" id="ProtNLM"/>
    </source>
</evidence>
<name>A0ABR4K0F0_9EURO</name>
<sequence>MDWDRTRRFDDHRGGESYRPGASRGYSRRSRSPPRIRSPPSRLVADTWVPSTGRAYGRARSRSPPPFRRRNSRSPPAYKRDTGQGSYAKPYSPRKFSPRRDVRPRSPLPPSRRPRSPYGEDRMRDICWGQSASTSRHPRNPSSPGRDSGYFRNDRHLPSVGRYTRSRSPPRHGPLSEDDQRPTTMPRPRSPYYSGRKEFTADRFSGHRRRSQSPNDSMPKRPSAPGSRPNSRRSSPLHDKTISTAPKANRSRSPSAKYLDRRLSRDHSVSFTQGDRMSTAKAKLGTPETRSRSPTAEQACAKSTPNQDDLVLSRSNEVPGRPNFAKPSYPSNIPSQPKAFANNGYRSPPTGLPHGPKTLPSHPRASNVSILSAPTRPRGNPVFKENSWIGSASRRGPTPAGAHGAPTAPRSAQLTAPGAEAQRPRSYRSESVSGVSTSSQRYSRHLVGLSTIIPGGRPAPSELDTVTERRLLQLDLDKDRLFEQNAEIQKLKRIGLRDWDRLHRESSICALKSELAESHLQCITDTEGVLGRAVF</sequence>
<feature type="compositionally biased region" description="Polar residues" evidence="1">
    <location>
        <begin position="242"/>
        <end position="254"/>
    </location>
</feature>
<feature type="compositionally biased region" description="Polar residues" evidence="1">
    <location>
        <begin position="292"/>
        <end position="307"/>
    </location>
</feature>